<proteinExistence type="predicted"/>
<accession>A0ACB6QRQ8</accession>
<gene>
    <name evidence="1" type="ORF">BDR25DRAFT_304399</name>
</gene>
<keyword evidence="2" id="KW-1185">Reference proteome</keyword>
<comment type="caution">
    <text evidence="1">The sequence shown here is derived from an EMBL/GenBank/DDBJ whole genome shotgun (WGS) entry which is preliminary data.</text>
</comment>
<organism evidence="1 2">
    <name type="scientific">Lindgomyces ingoldianus</name>
    <dbReference type="NCBI Taxonomy" id="673940"/>
    <lineage>
        <taxon>Eukaryota</taxon>
        <taxon>Fungi</taxon>
        <taxon>Dikarya</taxon>
        <taxon>Ascomycota</taxon>
        <taxon>Pezizomycotina</taxon>
        <taxon>Dothideomycetes</taxon>
        <taxon>Pleosporomycetidae</taxon>
        <taxon>Pleosporales</taxon>
        <taxon>Lindgomycetaceae</taxon>
        <taxon>Lindgomyces</taxon>
    </lineage>
</organism>
<evidence type="ECO:0000313" key="1">
    <source>
        <dbReference type="EMBL" id="KAF2469698.1"/>
    </source>
</evidence>
<reference evidence="1" key="1">
    <citation type="journal article" date="2020" name="Stud. Mycol.">
        <title>101 Dothideomycetes genomes: a test case for predicting lifestyles and emergence of pathogens.</title>
        <authorList>
            <person name="Haridas S."/>
            <person name="Albert R."/>
            <person name="Binder M."/>
            <person name="Bloem J."/>
            <person name="Labutti K."/>
            <person name="Salamov A."/>
            <person name="Andreopoulos B."/>
            <person name="Baker S."/>
            <person name="Barry K."/>
            <person name="Bills G."/>
            <person name="Bluhm B."/>
            <person name="Cannon C."/>
            <person name="Castanera R."/>
            <person name="Culley D."/>
            <person name="Daum C."/>
            <person name="Ezra D."/>
            <person name="Gonzalez J."/>
            <person name="Henrissat B."/>
            <person name="Kuo A."/>
            <person name="Liang C."/>
            <person name="Lipzen A."/>
            <person name="Lutzoni F."/>
            <person name="Magnuson J."/>
            <person name="Mondo S."/>
            <person name="Nolan M."/>
            <person name="Ohm R."/>
            <person name="Pangilinan J."/>
            <person name="Park H.-J."/>
            <person name="Ramirez L."/>
            <person name="Alfaro M."/>
            <person name="Sun H."/>
            <person name="Tritt A."/>
            <person name="Yoshinaga Y."/>
            <person name="Zwiers L.-H."/>
            <person name="Turgeon B."/>
            <person name="Goodwin S."/>
            <person name="Spatafora J."/>
            <person name="Crous P."/>
            <person name="Grigoriev I."/>
        </authorList>
    </citation>
    <scope>NUCLEOTIDE SEQUENCE</scope>
    <source>
        <strain evidence="1">ATCC 200398</strain>
    </source>
</reference>
<evidence type="ECO:0000313" key="2">
    <source>
        <dbReference type="Proteomes" id="UP000799755"/>
    </source>
</evidence>
<dbReference type="EMBL" id="MU003511">
    <property type="protein sequence ID" value="KAF2469698.1"/>
    <property type="molecule type" value="Genomic_DNA"/>
</dbReference>
<sequence length="155" mass="16349">MFFSTLLLAGLVSLTVALPTSSSIESRAGGPIARPIPSTCTVTNPLPTAESSMTYQPGPSTAGALMYYAYYSSYTTSTTQMQQQCFEQCYGFGDSTQCKTAYWAQNLTVPAGYYGSPGGNLEIGCLFFNRTLTTGDFEAALAGQAVGAYAGNIQC</sequence>
<protein>
    <submittedName>
        <fullName evidence="1">Uncharacterized protein</fullName>
    </submittedName>
</protein>
<dbReference type="Proteomes" id="UP000799755">
    <property type="component" value="Unassembled WGS sequence"/>
</dbReference>
<name>A0ACB6QRQ8_9PLEO</name>